<gene>
    <name evidence="1" type="ORF">SLEP1_g25464</name>
</gene>
<sequence>MNSCQHCLPPWRRERLYVLGGDHGVLEVKIEVNGAEVYAHLVVWVCEVYEEDEIGIQEVTHVQICCVQVDVGDVEPGAFWAEDEFGLLVDVGLLDYLAEELEAAPALRIGARVEE</sequence>
<dbReference type="AlphaFoldDB" id="A0AAV5JUM7"/>
<evidence type="ECO:0000313" key="2">
    <source>
        <dbReference type="Proteomes" id="UP001054252"/>
    </source>
</evidence>
<evidence type="ECO:0000313" key="1">
    <source>
        <dbReference type="EMBL" id="GKV14621.1"/>
    </source>
</evidence>
<reference evidence="1 2" key="1">
    <citation type="journal article" date="2021" name="Commun. Biol.">
        <title>The genome of Shorea leprosula (Dipterocarpaceae) highlights the ecological relevance of drought in aseasonal tropical rainforests.</title>
        <authorList>
            <person name="Ng K.K.S."/>
            <person name="Kobayashi M.J."/>
            <person name="Fawcett J.A."/>
            <person name="Hatakeyama M."/>
            <person name="Paape T."/>
            <person name="Ng C.H."/>
            <person name="Ang C.C."/>
            <person name="Tnah L.H."/>
            <person name="Lee C.T."/>
            <person name="Nishiyama T."/>
            <person name="Sese J."/>
            <person name="O'Brien M.J."/>
            <person name="Copetti D."/>
            <person name="Mohd Noor M.I."/>
            <person name="Ong R.C."/>
            <person name="Putra M."/>
            <person name="Sireger I.Z."/>
            <person name="Indrioko S."/>
            <person name="Kosugi Y."/>
            <person name="Izuno A."/>
            <person name="Isagi Y."/>
            <person name="Lee S.L."/>
            <person name="Shimizu K.K."/>
        </authorList>
    </citation>
    <scope>NUCLEOTIDE SEQUENCE [LARGE SCALE GENOMIC DNA]</scope>
    <source>
        <strain evidence="1">214</strain>
    </source>
</reference>
<protein>
    <submittedName>
        <fullName evidence="1">Uncharacterized protein</fullName>
    </submittedName>
</protein>
<comment type="caution">
    <text evidence="1">The sequence shown here is derived from an EMBL/GenBank/DDBJ whole genome shotgun (WGS) entry which is preliminary data.</text>
</comment>
<keyword evidence="2" id="KW-1185">Reference proteome</keyword>
<dbReference type="Proteomes" id="UP001054252">
    <property type="component" value="Unassembled WGS sequence"/>
</dbReference>
<accession>A0AAV5JUM7</accession>
<proteinExistence type="predicted"/>
<organism evidence="1 2">
    <name type="scientific">Rubroshorea leprosula</name>
    <dbReference type="NCBI Taxonomy" id="152421"/>
    <lineage>
        <taxon>Eukaryota</taxon>
        <taxon>Viridiplantae</taxon>
        <taxon>Streptophyta</taxon>
        <taxon>Embryophyta</taxon>
        <taxon>Tracheophyta</taxon>
        <taxon>Spermatophyta</taxon>
        <taxon>Magnoliopsida</taxon>
        <taxon>eudicotyledons</taxon>
        <taxon>Gunneridae</taxon>
        <taxon>Pentapetalae</taxon>
        <taxon>rosids</taxon>
        <taxon>malvids</taxon>
        <taxon>Malvales</taxon>
        <taxon>Dipterocarpaceae</taxon>
        <taxon>Rubroshorea</taxon>
    </lineage>
</organism>
<dbReference type="EMBL" id="BPVZ01000041">
    <property type="protein sequence ID" value="GKV14621.1"/>
    <property type="molecule type" value="Genomic_DNA"/>
</dbReference>
<name>A0AAV5JUM7_9ROSI</name>